<organism evidence="2 3">
    <name type="scientific">Trifolium medium</name>
    <dbReference type="NCBI Taxonomy" id="97028"/>
    <lineage>
        <taxon>Eukaryota</taxon>
        <taxon>Viridiplantae</taxon>
        <taxon>Streptophyta</taxon>
        <taxon>Embryophyta</taxon>
        <taxon>Tracheophyta</taxon>
        <taxon>Spermatophyta</taxon>
        <taxon>Magnoliopsida</taxon>
        <taxon>eudicotyledons</taxon>
        <taxon>Gunneridae</taxon>
        <taxon>Pentapetalae</taxon>
        <taxon>rosids</taxon>
        <taxon>fabids</taxon>
        <taxon>Fabales</taxon>
        <taxon>Fabaceae</taxon>
        <taxon>Papilionoideae</taxon>
        <taxon>50 kb inversion clade</taxon>
        <taxon>NPAAA clade</taxon>
        <taxon>Hologalegina</taxon>
        <taxon>IRL clade</taxon>
        <taxon>Trifolieae</taxon>
        <taxon>Trifolium</taxon>
    </lineage>
</organism>
<accession>A0A392TIP8</accession>
<reference evidence="2 3" key="1">
    <citation type="journal article" date="2018" name="Front. Plant Sci.">
        <title>Red Clover (Trifolium pratense) and Zigzag Clover (T. medium) - A Picture of Genomic Similarities and Differences.</title>
        <authorList>
            <person name="Dluhosova J."/>
            <person name="Istvanek J."/>
            <person name="Nedelnik J."/>
            <person name="Repkova J."/>
        </authorList>
    </citation>
    <scope>NUCLEOTIDE SEQUENCE [LARGE SCALE GENOMIC DNA]</scope>
    <source>
        <strain evidence="3">cv. 10/8</strain>
        <tissue evidence="2">Leaf</tissue>
    </source>
</reference>
<dbReference type="EMBL" id="LXQA010569966">
    <property type="protein sequence ID" value="MCI59795.1"/>
    <property type="molecule type" value="Genomic_DNA"/>
</dbReference>
<comment type="caution">
    <text evidence="2">The sequence shown here is derived from an EMBL/GenBank/DDBJ whole genome shotgun (WGS) entry which is preliminary data.</text>
</comment>
<evidence type="ECO:0000313" key="3">
    <source>
        <dbReference type="Proteomes" id="UP000265520"/>
    </source>
</evidence>
<dbReference type="AlphaFoldDB" id="A0A392TIP8"/>
<keyword evidence="3" id="KW-1185">Reference proteome</keyword>
<evidence type="ECO:0000313" key="2">
    <source>
        <dbReference type="EMBL" id="MCI59795.1"/>
    </source>
</evidence>
<protein>
    <submittedName>
        <fullName evidence="2">Uncharacterized protein</fullName>
    </submittedName>
</protein>
<dbReference type="Proteomes" id="UP000265520">
    <property type="component" value="Unassembled WGS sequence"/>
</dbReference>
<name>A0A392TIP8_9FABA</name>
<feature type="region of interest" description="Disordered" evidence="1">
    <location>
        <begin position="1"/>
        <end position="25"/>
    </location>
</feature>
<sequence>MSSQLDRDATVRVEGSRSYKDEVAC</sequence>
<proteinExistence type="predicted"/>
<evidence type="ECO:0000256" key="1">
    <source>
        <dbReference type="SAM" id="MobiDB-lite"/>
    </source>
</evidence>